<evidence type="ECO:0000256" key="5">
    <source>
        <dbReference type="ARBA" id="ARBA00022777"/>
    </source>
</evidence>
<dbReference type="InterPro" id="IPR001789">
    <property type="entry name" value="Sig_transdc_resp-reg_receiver"/>
</dbReference>
<feature type="modified residue" description="4-aspartylphosphate" evidence="6">
    <location>
        <position position="559"/>
    </location>
</feature>
<protein>
    <recommendedName>
        <fullName evidence="2">histidine kinase</fullName>
        <ecNumber evidence="2">2.7.13.3</ecNumber>
    </recommendedName>
</protein>
<evidence type="ECO:0000256" key="1">
    <source>
        <dbReference type="ARBA" id="ARBA00000085"/>
    </source>
</evidence>
<gene>
    <name evidence="10" type="ORF">RY831_14605</name>
</gene>
<dbReference type="InterPro" id="IPR005467">
    <property type="entry name" value="His_kinase_dom"/>
</dbReference>
<evidence type="ECO:0000256" key="7">
    <source>
        <dbReference type="SAM" id="Coils"/>
    </source>
</evidence>
<dbReference type="InterPro" id="IPR004358">
    <property type="entry name" value="Sig_transdc_His_kin-like_C"/>
</dbReference>
<evidence type="ECO:0000256" key="2">
    <source>
        <dbReference type="ARBA" id="ARBA00012438"/>
    </source>
</evidence>
<dbReference type="InterPro" id="IPR003594">
    <property type="entry name" value="HATPase_dom"/>
</dbReference>
<organism evidence="10 11">
    <name type="scientific">Noviherbaspirillum album</name>
    <dbReference type="NCBI Taxonomy" id="3080276"/>
    <lineage>
        <taxon>Bacteria</taxon>
        <taxon>Pseudomonadati</taxon>
        <taxon>Pseudomonadota</taxon>
        <taxon>Betaproteobacteria</taxon>
        <taxon>Burkholderiales</taxon>
        <taxon>Oxalobacteraceae</taxon>
        <taxon>Noviherbaspirillum</taxon>
    </lineage>
</organism>
<comment type="catalytic activity">
    <reaction evidence="1">
        <text>ATP + protein L-histidine = ADP + protein N-phospho-L-histidine.</text>
        <dbReference type="EC" id="2.7.13.3"/>
    </reaction>
</comment>
<feature type="coiled-coil region" evidence="7">
    <location>
        <begin position="271"/>
        <end position="298"/>
    </location>
</feature>
<evidence type="ECO:0000256" key="6">
    <source>
        <dbReference type="PROSITE-ProRule" id="PRU00169"/>
    </source>
</evidence>
<reference evidence="10 11" key="1">
    <citation type="submission" date="2023-10" db="EMBL/GenBank/DDBJ databases">
        <title>Noviherbaspirillum sp. CPCC 100848 genome assembly.</title>
        <authorList>
            <person name="Li X.Y."/>
            <person name="Fang X.M."/>
        </authorList>
    </citation>
    <scope>NUCLEOTIDE SEQUENCE [LARGE SCALE GENOMIC DNA]</scope>
    <source>
        <strain evidence="10 11">CPCC 100848</strain>
    </source>
</reference>
<dbReference type="PRINTS" id="PR00344">
    <property type="entry name" value="BCTRLSENSOR"/>
</dbReference>
<evidence type="ECO:0000259" key="8">
    <source>
        <dbReference type="PROSITE" id="PS50109"/>
    </source>
</evidence>
<keyword evidence="3 6" id="KW-0597">Phosphoprotein</keyword>
<dbReference type="InterPro" id="IPR036097">
    <property type="entry name" value="HisK_dim/P_sf"/>
</dbReference>
<evidence type="ECO:0000259" key="9">
    <source>
        <dbReference type="PROSITE" id="PS50110"/>
    </source>
</evidence>
<dbReference type="EMBL" id="JAWIIV010000011">
    <property type="protein sequence ID" value="MEC4720390.1"/>
    <property type="molecule type" value="Genomic_DNA"/>
</dbReference>
<dbReference type="Proteomes" id="UP001352263">
    <property type="component" value="Unassembled WGS sequence"/>
</dbReference>
<keyword evidence="11" id="KW-1185">Reference proteome</keyword>
<dbReference type="SMART" id="SM00448">
    <property type="entry name" value="REC"/>
    <property type="match status" value="1"/>
</dbReference>
<dbReference type="PROSITE" id="PS50110">
    <property type="entry name" value="RESPONSE_REGULATORY"/>
    <property type="match status" value="1"/>
</dbReference>
<dbReference type="PROSITE" id="PS51257">
    <property type="entry name" value="PROKAR_LIPOPROTEIN"/>
    <property type="match status" value="1"/>
</dbReference>
<dbReference type="SUPFAM" id="SSF52172">
    <property type="entry name" value="CheY-like"/>
    <property type="match status" value="1"/>
</dbReference>
<dbReference type="GO" id="GO:0004673">
    <property type="term" value="F:protein histidine kinase activity"/>
    <property type="evidence" value="ECO:0007669"/>
    <property type="project" value="UniProtKB-EC"/>
</dbReference>
<dbReference type="CDD" id="cd17546">
    <property type="entry name" value="REC_hyHK_CKI1_RcsC-like"/>
    <property type="match status" value="1"/>
</dbReference>
<dbReference type="InterPro" id="IPR003661">
    <property type="entry name" value="HisK_dim/P_dom"/>
</dbReference>
<dbReference type="PANTHER" id="PTHR43047:SF72">
    <property type="entry name" value="OSMOSENSING HISTIDINE PROTEIN KINASE SLN1"/>
    <property type="match status" value="1"/>
</dbReference>
<proteinExistence type="predicted"/>
<keyword evidence="4 10" id="KW-0808">Transferase</keyword>
<dbReference type="PANTHER" id="PTHR43047">
    <property type="entry name" value="TWO-COMPONENT HISTIDINE PROTEIN KINASE"/>
    <property type="match status" value="1"/>
</dbReference>
<dbReference type="PROSITE" id="PS50109">
    <property type="entry name" value="HIS_KIN"/>
    <property type="match status" value="1"/>
</dbReference>
<dbReference type="EC" id="2.7.13.3" evidence="2"/>
<dbReference type="Gene3D" id="3.30.565.10">
    <property type="entry name" value="Histidine kinase-like ATPase, C-terminal domain"/>
    <property type="match status" value="1"/>
</dbReference>
<dbReference type="CDD" id="cd16922">
    <property type="entry name" value="HATPase_EvgS-ArcB-TorS-like"/>
    <property type="match status" value="1"/>
</dbReference>
<keyword evidence="7" id="KW-0175">Coiled coil</keyword>
<dbReference type="CDD" id="cd00082">
    <property type="entry name" value="HisKA"/>
    <property type="match status" value="1"/>
</dbReference>
<dbReference type="InterPro" id="IPR011006">
    <property type="entry name" value="CheY-like_superfamily"/>
</dbReference>
<dbReference type="Pfam" id="PF00512">
    <property type="entry name" value="HisKA"/>
    <property type="match status" value="1"/>
</dbReference>
<dbReference type="Gene3D" id="1.10.287.130">
    <property type="match status" value="1"/>
</dbReference>
<dbReference type="Gene3D" id="3.40.50.2300">
    <property type="match status" value="1"/>
</dbReference>
<dbReference type="Pfam" id="PF02518">
    <property type="entry name" value="HATPase_c"/>
    <property type="match status" value="1"/>
</dbReference>
<dbReference type="Pfam" id="PF00072">
    <property type="entry name" value="Response_reg"/>
    <property type="match status" value="1"/>
</dbReference>
<accession>A0ABU6JA30</accession>
<dbReference type="SMART" id="SM00388">
    <property type="entry name" value="HisKA"/>
    <property type="match status" value="1"/>
</dbReference>
<feature type="domain" description="Histidine kinase" evidence="8">
    <location>
        <begin position="246"/>
        <end position="466"/>
    </location>
</feature>
<dbReference type="SUPFAM" id="SSF55874">
    <property type="entry name" value="ATPase domain of HSP90 chaperone/DNA topoisomerase II/histidine kinase"/>
    <property type="match status" value="1"/>
</dbReference>
<evidence type="ECO:0000256" key="3">
    <source>
        <dbReference type="ARBA" id="ARBA00022553"/>
    </source>
</evidence>
<feature type="domain" description="Response regulatory" evidence="9">
    <location>
        <begin position="510"/>
        <end position="626"/>
    </location>
</feature>
<dbReference type="SUPFAM" id="SSF47384">
    <property type="entry name" value="Homodimeric domain of signal transducing histidine kinase"/>
    <property type="match status" value="1"/>
</dbReference>
<comment type="caution">
    <text evidence="10">The sequence shown here is derived from an EMBL/GenBank/DDBJ whole genome shotgun (WGS) entry which is preliminary data.</text>
</comment>
<dbReference type="SMART" id="SM00387">
    <property type="entry name" value="HATPase_c"/>
    <property type="match status" value="1"/>
</dbReference>
<dbReference type="InterPro" id="IPR036890">
    <property type="entry name" value="HATPase_C_sf"/>
</dbReference>
<dbReference type="RefSeq" id="WP_326507107.1">
    <property type="nucleotide sequence ID" value="NZ_JAWIIV010000011.1"/>
</dbReference>
<keyword evidence="5 10" id="KW-0418">Kinase</keyword>
<evidence type="ECO:0000313" key="10">
    <source>
        <dbReference type="EMBL" id="MEC4720390.1"/>
    </source>
</evidence>
<evidence type="ECO:0000256" key="4">
    <source>
        <dbReference type="ARBA" id="ARBA00022679"/>
    </source>
</evidence>
<name>A0ABU6JA30_9BURK</name>
<sequence>MKNVFKTRSGLVGALSLAGVAVAGSCVSYVLLSTPCADFDFHTARSRAIVSATQYQLAIEQLGTALYRSGSDPTVAKAAIDRCIRELRSAYTELTSPKALGAVSYVSDDVKYQLVQLGAVMDHLVREIRANPSPDMDETLLVRFEEVHQKIDAVAEKIRASGSKDHSLIEHISMRQQVELVAVQLLWWSLMLSIAYHLMRSAKARNEPRPEPQDAQRSDDKVTQLYEERIRKAEAAIMAKNMFFATISHELRSPLQAITASIDALAVRARNDKDREAIERLEVAAGQLEAQMKDLTDYARLDAGKMQLRPGDFNPTDLLRKLVSNFQTAAKQKNQRFITDFRHGNVKIHSDAYRFQQIATNLISNAVKYGGEGEVTVRLLFVDQENGPVMMRLTVEDQGSGFTQQQAETLFEPFTQIDQSNTRRQEGAGMGLAIVKRLVELMGGSIKAVAQPGQGGRFEVRVPVQIVAEDADSNVEAAKFGSFQHTQPAPYGAAATLGGRGANVIPGKRRILLVDDRADIRKSVKDLLESMDYDCELSDGAYDALKKMANRSYDAILLDIQMPDLDGFGVAQQVRDSDGPNKYAPIVAITAQADHLSTPEKRQVFDGYLVKPVRYAPLHATLREVIRAAQGTKRAVSDVV</sequence>
<evidence type="ECO:0000313" key="11">
    <source>
        <dbReference type="Proteomes" id="UP001352263"/>
    </source>
</evidence>